<feature type="signal peptide" evidence="1">
    <location>
        <begin position="1"/>
        <end position="34"/>
    </location>
</feature>
<sequence>MSNTTKTNIKKITALSLSAATLLGAAFASSSAMAGSSNATYNHYYETKRSTGRAPASFEFSNPGTWSKDMLIAKGVANNDPRVYLDGSNSVDGDSLNEKPTDMYDLYGTYDSNYLYLLWEMVNVTDELRPEDASRQKACDDPKYDNPIFIAFDNHVGTHIGNNAKLKKGGTLWDSQNTWDTSKVNITHILGMSNQTSKLSHEHMFIYTGDQGGVYDWTPPCDERTEARRIDGNIADEIIGINGFNTTDSITRNTDECFKEEGNYVNFKNTKHSSNTYDYMYAVKIPLASLGTNAQNMDSVGMDVQVVSSARNFTSPGVQSLPFDRTTIDGAEKYADNLDRTRSMAEISMKTFSVPFASVGGHN</sequence>
<organism evidence="2 3">
    <name type="scientific">Bifidobacterium dolichotidis</name>
    <dbReference type="NCBI Taxonomy" id="2306976"/>
    <lineage>
        <taxon>Bacteria</taxon>
        <taxon>Bacillati</taxon>
        <taxon>Actinomycetota</taxon>
        <taxon>Actinomycetes</taxon>
        <taxon>Bifidobacteriales</taxon>
        <taxon>Bifidobacteriaceae</taxon>
        <taxon>Bifidobacterium</taxon>
    </lineage>
</organism>
<keyword evidence="3" id="KW-1185">Reference proteome</keyword>
<dbReference type="OrthoDB" id="9806009at2"/>
<evidence type="ECO:0000313" key="2">
    <source>
        <dbReference type="EMBL" id="RSX54570.1"/>
    </source>
</evidence>
<name>A0A430FP00_9BIFI</name>
<gene>
    <name evidence="2" type="ORF">D2E26_1370</name>
</gene>
<proteinExistence type="predicted"/>
<feature type="chain" id="PRO_5039518752" evidence="1">
    <location>
        <begin position="35"/>
        <end position="363"/>
    </location>
</feature>
<dbReference type="AlphaFoldDB" id="A0A430FP00"/>
<accession>A0A430FP00</accession>
<protein>
    <submittedName>
        <fullName evidence="2">Uncharacterized protein</fullName>
    </submittedName>
</protein>
<keyword evidence="1" id="KW-0732">Signal</keyword>
<dbReference type="EMBL" id="QXGM01000003">
    <property type="protein sequence ID" value="RSX54570.1"/>
    <property type="molecule type" value="Genomic_DNA"/>
</dbReference>
<dbReference type="RefSeq" id="WP_125964026.1">
    <property type="nucleotide sequence ID" value="NZ_QXGM01000003.1"/>
</dbReference>
<reference evidence="2 3" key="1">
    <citation type="submission" date="2018-09" db="EMBL/GenBank/DDBJ databases">
        <title>Characterization of the phylogenetic diversity of five novel species belonging to the genus Bifidobacterium.</title>
        <authorList>
            <person name="Lugli G.A."/>
            <person name="Duranti S."/>
            <person name="Milani C."/>
        </authorList>
    </citation>
    <scope>NUCLEOTIDE SEQUENCE [LARGE SCALE GENOMIC DNA]</scope>
    <source>
        <strain evidence="2 3">2036B</strain>
    </source>
</reference>
<dbReference type="Proteomes" id="UP000287609">
    <property type="component" value="Unassembled WGS sequence"/>
</dbReference>
<comment type="caution">
    <text evidence="2">The sequence shown here is derived from an EMBL/GenBank/DDBJ whole genome shotgun (WGS) entry which is preliminary data.</text>
</comment>
<evidence type="ECO:0000313" key="3">
    <source>
        <dbReference type="Proteomes" id="UP000287609"/>
    </source>
</evidence>
<evidence type="ECO:0000256" key="1">
    <source>
        <dbReference type="SAM" id="SignalP"/>
    </source>
</evidence>